<organism evidence="1 2">
    <name type="scientific">Methylobacterium radiotolerans</name>
    <dbReference type="NCBI Taxonomy" id="31998"/>
    <lineage>
        <taxon>Bacteria</taxon>
        <taxon>Pseudomonadati</taxon>
        <taxon>Pseudomonadota</taxon>
        <taxon>Alphaproteobacteria</taxon>
        <taxon>Hyphomicrobiales</taxon>
        <taxon>Methylobacteriaceae</taxon>
        <taxon>Methylobacterium</taxon>
    </lineage>
</organism>
<comment type="caution">
    <text evidence="1">The sequence shown here is derived from an EMBL/GenBank/DDBJ whole genome shotgun (WGS) entry which is preliminary data.</text>
</comment>
<name>A0ABV2NL45_9HYPH</name>
<proteinExistence type="predicted"/>
<evidence type="ECO:0000313" key="2">
    <source>
        <dbReference type="Proteomes" id="UP001549119"/>
    </source>
</evidence>
<gene>
    <name evidence="1" type="ORF">ABIC20_004536</name>
</gene>
<keyword evidence="2" id="KW-1185">Reference proteome</keyword>
<dbReference type="Pfam" id="PF20288">
    <property type="entry name" value="MC2"/>
    <property type="match status" value="1"/>
</dbReference>
<evidence type="ECO:0000313" key="1">
    <source>
        <dbReference type="EMBL" id="MET3867227.1"/>
    </source>
</evidence>
<sequence length="163" mass="18428">MRLDGFGRLYNSLLETGIRAVVVLEHLRPVGADLPEMILFDHVVVHTGDHGGPESLHPPVPERQGELLIRRRLIQQSLQLMQQCHLVGETHDADGISYHATDEAAAYVELLETPYSEHLKRCSAWIRDEVDRHSKDGFKDRLRERIGHWAEAFGAVEGPAQRA</sequence>
<dbReference type="Proteomes" id="UP001549119">
    <property type="component" value="Unassembled WGS sequence"/>
</dbReference>
<dbReference type="EMBL" id="JBEPNW010000002">
    <property type="protein sequence ID" value="MET3867227.1"/>
    <property type="molecule type" value="Genomic_DNA"/>
</dbReference>
<protein>
    <recommendedName>
        <fullName evidence="3">Threonine efflux protein</fullName>
    </recommendedName>
</protein>
<dbReference type="InterPro" id="IPR046904">
    <property type="entry name" value="ABC-3C_MC2"/>
</dbReference>
<accession>A0ABV2NL45</accession>
<dbReference type="RefSeq" id="WP_063110594.1">
    <property type="nucleotide sequence ID" value="NZ_JBEPNV010000001.1"/>
</dbReference>
<reference evidence="1 2" key="1">
    <citation type="submission" date="2024-06" db="EMBL/GenBank/DDBJ databases">
        <title>Genomics of switchgrass bacterial isolates.</title>
        <authorList>
            <person name="Shade A."/>
        </authorList>
    </citation>
    <scope>NUCLEOTIDE SEQUENCE [LARGE SCALE GENOMIC DNA]</scope>
    <source>
        <strain evidence="1 2">PvP084</strain>
    </source>
</reference>
<evidence type="ECO:0008006" key="3">
    <source>
        <dbReference type="Google" id="ProtNLM"/>
    </source>
</evidence>